<reference evidence="4 5" key="1">
    <citation type="submission" date="2023-10" db="EMBL/GenBank/DDBJ databases">
        <title>Glaciecola aquimarina strain GGW-M5 nov., isolated from a coastal seawater.</title>
        <authorList>
            <person name="Bayburt H."/>
            <person name="Kim J.M."/>
            <person name="Choi B.J."/>
            <person name="Jeon C.O."/>
        </authorList>
    </citation>
    <scope>NUCLEOTIDE SEQUENCE [LARGE SCALE GENOMIC DNA]</scope>
    <source>
        <strain evidence="4 5">KCTC 32108</strain>
    </source>
</reference>
<keyword evidence="5" id="KW-1185">Reference proteome</keyword>
<dbReference type="Pfam" id="PF01636">
    <property type="entry name" value="APH"/>
    <property type="match status" value="1"/>
</dbReference>
<dbReference type="Proteomes" id="UP001247805">
    <property type="component" value="Unassembled WGS sequence"/>
</dbReference>
<sequence>MNTLLLRQQQLQTWINENTDFECKQLEMVSGDASFRRYFRFSSKGQSIIAVDAPPEFEDSSKFILMAQCYHAAGIHVPLVYAHNFEQGFYCQQDFGDRQFSQALNEQSCEALYTRALDIIPVIQTCCATESGELPLYDYAFVQRELNIFSEWLLKEYLEYNLSSGQSSLIKDTFSELTDTFLAQPMVGVHRDFHSRNLMLIEHEQIGVIDFQDAVIGPVTYDAVSLLRDCYQSWPADKVERWLHAWHSKFYEQYEWPTFKRWFDLTGMQRHIKASGIFARLHLRDNKSVYLRDIPRTLKYIVTVGALYPELQAFSEFIAQDILPLVKIKQKD</sequence>
<keyword evidence="2" id="KW-0067">ATP-binding</keyword>
<keyword evidence="1" id="KW-0547">Nucleotide-binding</keyword>
<evidence type="ECO:0000259" key="3">
    <source>
        <dbReference type="Pfam" id="PF01636"/>
    </source>
</evidence>
<dbReference type="Gene3D" id="3.30.200.20">
    <property type="entry name" value="Phosphorylase Kinase, domain 1"/>
    <property type="match status" value="1"/>
</dbReference>
<dbReference type="EMBL" id="JAWDIO010000002">
    <property type="protein sequence ID" value="MDU0354227.1"/>
    <property type="molecule type" value="Genomic_DNA"/>
</dbReference>
<dbReference type="RefSeq" id="WP_316025842.1">
    <property type="nucleotide sequence ID" value="NZ_JAWDIO010000002.1"/>
</dbReference>
<evidence type="ECO:0000313" key="5">
    <source>
        <dbReference type="Proteomes" id="UP001247805"/>
    </source>
</evidence>
<accession>A0ABU3SW69</accession>
<comment type="caution">
    <text evidence="4">The sequence shown here is derived from an EMBL/GenBank/DDBJ whole genome shotgun (WGS) entry which is preliminary data.</text>
</comment>
<protein>
    <submittedName>
        <fullName evidence="4">Phosphotransferase</fullName>
    </submittedName>
</protein>
<organism evidence="4 5">
    <name type="scientific">Paraglaciecola aquimarina</name>
    <dbReference type="NCBI Taxonomy" id="1235557"/>
    <lineage>
        <taxon>Bacteria</taxon>
        <taxon>Pseudomonadati</taxon>
        <taxon>Pseudomonadota</taxon>
        <taxon>Gammaproteobacteria</taxon>
        <taxon>Alteromonadales</taxon>
        <taxon>Alteromonadaceae</taxon>
        <taxon>Paraglaciecola</taxon>
    </lineage>
</organism>
<dbReference type="Gene3D" id="3.90.1200.10">
    <property type="match status" value="1"/>
</dbReference>
<dbReference type="InterPro" id="IPR011009">
    <property type="entry name" value="Kinase-like_dom_sf"/>
</dbReference>
<feature type="domain" description="Aminoglycoside phosphotransferase" evidence="3">
    <location>
        <begin position="29"/>
        <end position="249"/>
    </location>
</feature>
<dbReference type="PANTHER" id="PTHR33540:SF1">
    <property type="entry name" value="N-ACETYLMURAMATE_N-ACETYLGLUCOSAMINE KINASE"/>
    <property type="match status" value="1"/>
</dbReference>
<dbReference type="PANTHER" id="PTHR33540">
    <property type="entry name" value="TRNA THREONYLCARBAMOYLADENOSINE BIOSYNTHESIS PROTEIN TSAE"/>
    <property type="match status" value="1"/>
</dbReference>
<dbReference type="SUPFAM" id="SSF56112">
    <property type="entry name" value="Protein kinase-like (PK-like)"/>
    <property type="match status" value="1"/>
</dbReference>
<dbReference type="InterPro" id="IPR002575">
    <property type="entry name" value="Aminoglycoside_PTrfase"/>
</dbReference>
<evidence type="ECO:0000256" key="1">
    <source>
        <dbReference type="ARBA" id="ARBA00022741"/>
    </source>
</evidence>
<evidence type="ECO:0000256" key="2">
    <source>
        <dbReference type="ARBA" id="ARBA00022840"/>
    </source>
</evidence>
<evidence type="ECO:0000313" key="4">
    <source>
        <dbReference type="EMBL" id="MDU0354227.1"/>
    </source>
</evidence>
<name>A0ABU3SW69_9ALTE</name>
<gene>
    <name evidence="4" type="ORF">RS130_10045</name>
</gene>
<proteinExistence type="predicted"/>